<dbReference type="PROSITE" id="PS51352">
    <property type="entry name" value="THIOREDOXIN_2"/>
    <property type="match status" value="1"/>
</dbReference>
<dbReference type="KEGG" id="aez:C3E78_01395"/>
<keyword evidence="2" id="KW-0201">Cytochrome c-type biogenesis</keyword>
<comment type="subcellular location">
    <subcellularLocation>
        <location evidence="1">Cell envelope</location>
    </subcellularLocation>
</comment>
<dbReference type="InterPro" id="IPR036249">
    <property type="entry name" value="Thioredoxin-like_sf"/>
</dbReference>
<gene>
    <name evidence="6" type="ORF">C3E78_01395</name>
</gene>
<evidence type="ECO:0000313" key="7">
    <source>
        <dbReference type="Proteomes" id="UP000244384"/>
    </source>
</evidence>
<evidence type="ECO:0000256" key="2">
    <source>
        <dbReference type="ARBA" id="ARBA00022748"/>
    </source>
</evidence>
<dbReference type="GO" id="GO:0030313">
    <property type="term" value="C:cell envelope"/>
    <property type="evidence" value="ECO:0007669"/>
    <property type="project" value="UniProtKB-SubCell"/>
</dbReference>
<dbReference type="CDD" id="cd02966">
    <property type="entry name" value="TlpA_like_family"/>
    <property type="match status" value="1"/>
</dbReference>
<dbReference type="GO" id="GO:0017004">
    <property type="term" value="P:cytochrome complex assembly"/>
    <property type="evidence" value="ECO:0007669"/>
    <property type="project" value="UniProtKB-KW"/>
</dbReference>
<dbReference type="PROSITE" id="PS51257">
    <property type="entry name" value="PROKAR_LIPOPROTEIN"/>
    <property type="match status" value="1"/>
</dbReference>
<evidence type="ECO:0000256" key="5">
    <source>
        <dbReference type="ARBA" id="ARBA00023284"/>
    </source>
</evidence>
<evidence type="ECO:0000256" key="3">
    <source>
        <dbReference type="ARBA" id="ARBA00022968"/>
    </source>
</evidence>
<dbReference type="InterPro" id="IPR000866">
    <property type="entry name" value="AhpC/TSA"/>
</dbReference>
<dbReference type="Gene3D" id="3.40.30.10">
    <property type="entry name" value="Glutaredoxin"/>
    <property type="match status" value="1"/>
</dbReference>
<sequence>MRIRVLVAVAALLAVAACSSSEPESTKPTFGGGPAPTFAPDELSAAKKAAGIEDCPAPASSAADLPDITLDCLGGGRAVDLSTLGGKPTVINLWASWCAPCRQEMPLLARAHEAYGDRVRFIGIDFKDPAPDDAIELARATGVTYPQLVDRDQKTVAALKVANLPQTIFVDAQGRMVATERKEFRSYAELTAAIDDHLGVTP</sequence>
<evidence type="ECO:0000256" key="1">
    <source>
        <dbReference type="ARBA" id="ARBA00004196"/>
    </source>
</evidence>
<protein>
    <submittedName>
        <fullName evidence="6">TlpA family protein disulfide reductase</fullName>
    </submittedName>
</protein>
<dbReference type="PANTHER" id="PTHR42852:SF6">
    <property type="entry name" value="THIOL:DISULFIDE INTERCHANGE PROTEIN DSBE"/>
    <property type="match status" value="1"/>
</dbReference>
<dbReference type="AlphaFoldDB" id="A0A2S0WI67"/>
<accession>A0A2S0WI67</accession>
<proteinExistence type="predicted"/>
<keyword evidence="3" id="KW-0812">Transmembrane</keyword>
<keyword evidence="7" id="KW-1185">Reference proteome</keyword>
<dbReference type="GO" id="GO:0016491">
    <property type="term" value="F:oxidoreductase activity"/>
    <property type="evidence" value="ECO:0007669"/>
    <property type="project" value="InterPro"/>
</dbReference>
<accession>A0A5F2EY75</accession>
<dbReference type="PROSITE" id="PS00194">
    <property type="entry name" value="THIOREDOXIN_1"/>
    <property type="match status" value="1"/>
</dbReference>
<keyword evidence="3" id="KW-0735">Signal-anchor</keyword>
<dbReference type="Pfam" id="PF00578">
    <property type="entry name" value="AhpC-TSA"/>
    <property type="match status" value="1"/>
</dbReference>
<dbReference type="GO" id="GO:0016209">
    <property type="term" value="F:antioxidant activity"/>
    <property type="evidence" value="ECO:0007669"/>
    <property type="project" value="InterPro"/>
</dbReference>
<dbReference type="PANTHER" id="PTHR42852">
    <property type="entry name" value="THIOL:DISULFIDE INTERCHANGE PROTEIN DSBE"/>
    <property type="match status" value="1"/>
</dbReference>
<keyword evidence="5" id="KW-0676">Redox-active center</keyword>
<name>A0A2S0WI67_9ACTN</name>
<dbReference type="EMBL" id="CP026952">
    <property type="protein sequence ID" value="AWB90982.1"/>
    <property type="molecule type" value="Genomic_DNA"/>
</dbReference>
<dbReference type="InterPro" id="IPR013766">
    <property type="entry name" value="Thioredoxin_domain"/>
</dbReference>
<dbReference type="Proteomes" id="UP000244384">
    <property type="component" value="Chromosome"/>
</dbReference>
<reference evidence="7" key="1">
    <citation type="submission" date="2018-01" db="EMBL/GenBank/DDBJ databases">
        <authorList>
            <person name="Li J."/>
        </authorList>
    </citation>
    <scope>NUCLEOTIDE SEQUENCE [LARGE SCALE GENOMIC DNA]</scope>
    <source>
        <strain evidence="7">592</strain>
    </source>
</reference>
<dbReference type="InterPro" id="IPR050553">
    <property type="entry name" value="Thioredoxin_ResA/DsbE_sf"/>
</dbReference>
<keyword evidence="4" id="KW-1015">Disulfide bond</keyword>
<organism evidence="6 7">
    <name type="scientific">Aeromicrobium chenweiae</name>
    <dbReference type="NCBI Taxonomy" id="2079793"/>
    <lineage>
        <taxon>Bacteria</taxon>
        <taxon>Bacillati</taxon>
        <taxon>Actinomycetota</taxon>
        <taxon>Actinomycetes</taxon>
        <taxon>Propionibacteriales</taxon>
        <taxon>Nocardioidaceae</taxon>
        <taxon>Aeromicrobium</taxon>
    </lineage>
</organism>
<dbReference type="SUPFAM" id="SSF52833">
    <property type="entry name" value="Thioredoxin-like"/>
    <property type="match status" value="1"/>
</dbReference>
<evidence type="ECO:0000313" key="6">
    <source>
        <dbReference type="EMBL" id="AWB90982.1"/>
    </source>
</evidence>
<dbReference type="InterPro" id="IPR017937">
    <property type="entry name" value="Thioredoxin_CS"/>
</dbReference>
<dbReference type="RefSeq" id="WP_108576628.1">
    <property type="nucleotide sequence ID" value="NZ_CP026952.1"/>
</dbReference>
<dbReference type="OrthoDB" id="9796554at2"/>
<evidence type="ECO:0000256" key="4">
    <source>
        <dbReference type="ARBA" id="ARBA00023157"/>
    </source>
</evidence>